<dbReference type="PANTHER" id="PTHR30290:SF9">
    <property type="entry name" value="OLIGOPEPTIDE-BINDING PROTEIN APPA"/>
    <property type="match status" value="1"/>
</dbReference>
<dbReference type="EMBL" id="CADCTV010000627">
    <property type="protein sequence ID" value="CAA9348574.1"/>
    <property type="molecule type" value="Genomic_DNA"/>
</dbReference>
<dbReference type="AlphaFoldDB" id="A0A6J4M363"/>
<sequence>MTVAALPRLMVTAVALLAGCSPADSRHTAGAEGEQVPDAHRYGGTAVVLLAQDLQPLNPLVADIRPNLQLHQLAPFTPVLRYDAALNPLPGLAERWDTVRVASDTLQLTFHLRRDVRWHDGRPTTADDVLFTFERIKDPKSASPHAAMLQLYSSQAERLDSFTVRFRVRSSPDFLVFWMIRPPAPKHLLQDAAPEMLREHPFGSARPVGNGPFRFVRRIPGQDWVFEVNADHPQALGGRPYLDRLVFRIAPDATSRLTEILTGTADIAAVPSSRAEEIRRTAGLRLHSFADGEWSYIGWNLRLPPFHDVRVRQALALALNRQAMANAVANGPADAGRSTVTPVDWAYDADDPELTLPHDPARARRLLEDAGWRTYDGAGVLRNEAGQPFRFVLKFPSGSESSREAAIITQAQLRQIGVDVVVQEVELKTLIHQLEGRVNQRGERVRDYQAVILGWVDGAFFKNDLPYLHSRASMNETGFSNARVDSLLDSLRVTMDRKAAGPLWQEYQRLLAREQPYTVLFYPNSLFAVRERLRGVEMDRRGFLATVAHWWIPPNRRRV</sequence>
<organism evidence="6">
    <name type="scientific">uncultured Gemmatimonadota bacterium</name>
    <dbReference type="NCBI Taxonomy" id="203437"/>
    <lineage>
        <taxon>Bacteria</taxon>
        <taxon>Pseudomonadati</taxon>
        <taxon>Gemmatimonadota</taxon>
        <taxon>environmental samples</taxon>
    </lineage>
</organism>
<dbReference type="Gene3D" id="3.90.76.10">
    <property type="entry name" value="Dipeptide-binding Protein, Domain 1"/>
    <property type="match status" value="1"/>
</dbReference>
<dbReference type="InterPro" id="IPR030678">
    <property type="entry name" value="Peptide/Ni-bd"/>
</dbReference>
<evidence type="ECO:0000256" key="1">
    <source>
        <dbReference type="ARBA" id="ARBA00005695"/>
    </source>
</evidence>
<feature type="domain" description="Solute-binding protein family 5" evidence="5">
    <location>
        <begin position="88"/>
        <end position="459"/>
    </location>
</feature>
<evidence type="ECO:0000256" key="2">
    <source>
        <dbReference type="ARBA" id="ARBA00022448"/>
    </source>
</evidence>
<keyword evidence="2" id="KW-0813">Transport</keyword>
<dbReference type="InterPro" id="IPR000914">
    <property type="entry name" value="SBP_5_dom"/>
</dbReference>
<accession>A0A6J4M363</accession>
<feature type="chain" id="PRO_5026966647" evidence="4">
    <location>
        <begin position="24"/>
        <end position="559"/>
    </location>
</feature>
<dbReference type="InterPro" id="IPR039424">
    <property type="entry name" value="SBP_5"/>
</dbReference>
<evidence type="ECO:0000313" key="6">
    <source>
        <dbReference type="EMBL" id="CAA9348574.1"/>
    </source>
</evidence>
<proteinExistence type="inferred from homology"/>
<protein>
    <submittedName>
        <fullName evidence="6">ABC transporter, substrate-binding protein (Cluster 5, nickel/peptides/opines)</fullName>
    </submittedName>
</protein>
<feature type="signal peptide" evidence="4">
    <location>
        <begin position="1"/>
        <end position="23"/>
    </location>
</feature>
<dbReference type="SUPFAM" id="SSF53850">
    <property type="entry name" value="Periplasmic binding protein-like II"/>
    <property type="match status" value="1"/>
</dbReference>
<dbReference type="GO" id="GO:1904680">
    <property type="term" value="F:peptide transmembrane transporter activity"/>
    <property type="evidence" value="ECO:0007669"/>
    <property type="project" value="TreeGrafter"/>
</dbReference>
<comment type="similarity">
    <text evidence="1">Belongs to the bacterial solute-binding protein 5 family.</text>
</comment>
<dbReference type="Gene3D" id="3.10.105.10">
    <property type="entry name" value="Dipeptide-binding Protein, Domain 3"/>
    <property type="match status" value="1"/>
</dbReference>
<dbReference type="GO" id="GO:0043190">
    <property type="term" value="C:ATP-binding cassette (ABC) transporter complex"/>
    <property type="evidence" value="ECO:0007669"/>
    <property type="project" value="InterPro"/>
</dbReference>
<gene>
    <name evidence="6" type="ORF">AVDCRST_MAG89-3001</name>
</gene>
<name>A0A6J4M363_9BACT</name>
<keyword evidence="3 4" id="KW-0732">Signal</keyword>
<evidence type="ECO:0000256" key="4">
    <source>
        <dbReference type="SAM" id="SignalP"/>
    </source>
</evidence>
<dbReference type="GO" id="GO:0030288">
    <property type="term" value="C:outer membrane-bounded periplasmic space"/>
    <property type="evidence" value="ECO:0007669"/>
    <property type="project" value="UniProtKB-ARBA"/>
</dbReference>
<evidence type="ECO:0000256" key="3">
    <source>
        <dbReference type="ARBA" id="ARBA00022729"/>
    </source>
</evidence>
<dbReference type="PIRSF" id="PIRSF002741">
    <property type="entry name" value="MppA"/>
    <property type="match status" value="1"/>
</dbReference>
<dbReference type="Gene3D" id="3.40.190.10">
    <property type="entry name" value="Periplasmic binding protein-like II"/>
    <property type="match status" value="1"/>
</dbReference>
<dbReference type="PANTHER" id="PTHR30290">
    <property type="entry name" value="PERIPLASMIC BINDING COMPONENT OF ABC TRANSPORTER"/>
    <property type="match status" value="1"/>
</dbReference>
<dbReference type="GO" id="GO:0015833">
    <property type="term" value="P:peptide transport"/>
    <property type="evidence" value="ECO:0007669"/>
    <property type="project" value="TreeGrafter"/>
</dbReference>
<dbReference type="Pfam" id="PF00496">
    <property type="entry name" value="SBP_bac_5"/>
    <property type="match status" value="1"/>
</dbReference>
<evidence type="ECO:0000259" key="5">
    <source>
        <dbReference type="Pfam" id="PF00496"/>
    </source>
</evidence>
<reference evidence="6" key="1">
    <citation type="submission" date="2020-02" db="EMBL/GenBank/DDBJ databases">
        <authorList>
            <person name="Meier V. D."/>
        </authorList>
    </citation>
    <scope>NUCLEOTIDE SEQUENCE</scope>
    <source>
        <strain evidence="6">AVDCRST_MAG89</strain>
    </source>
</reference>